<proteinExistence type="predicted"/>
<evidence type="ECO:0000256" key="1">
    <source>
        <dbReference type="SAM" id="MobiDB-lite"/>
    </source>
</evidence>
<dbReference type="RefSeq" id="WP_111592157.1">
    <property type="nucleotide sequence ID" value="NZ_QLMA01000003.1"/>
</dbReference>
<name>A0A327W5S7_9BACT</name>
<keyword evidence="2" id="KW-1133">Transmembrane helix</keyword>
<organism evidence="3 4">
    <name type="scientific">Chitinophaga dinghuensis</name>
    <dbReference type="NCBI Taxonomy" id="1539050"/>
    <lineage>
        <taxon>Bacteria</taxon>
        <taxon>Pseudomonadati</taxon>
        <taxon>Bacteroidota</taxon>
        <taxon>Chitinophagia</taxon>
        <taxon>Chitinophagales</taxon>
        <taxon>Chitinophagaceae</taxon>
        <taxon>Chitinophaga</taxon>
    </lineage>
</organism>
<dbReference type="EMBL" id="QLMA01000003">
    <property type="protein sequence ID" value="RAJ83515.1"/>
    <property type="molecule type" value="Genomic_DNA"/>
</dbReference>
<accession>A0A327W5S7</accession>
<keyword evidence="2" id="KW-0812">Transmembrane</keyword>
<protein>
    <submittedName>
        <fullName evidence="3">Uncharacterized protein</fullName>
    </submittedName>
</protein>
<evidence type="ECO:0000256" key="2">
    <source>
        <dbReference type="SAM" id="Phobius"/>
    </source>
</evidence>
<evidence type="ECO:0000313" key="4">
    <source>
        <dbReference type="Proteomes" id="UP000249819"/>
    </source>
</evidence>
<dbReference type="Proteomes" id="UP000249819">
    <property type="component" value="Unassembled WGS sequence"/>
</dbReference>
<feature type="region of interest" description="Disordered" evidence="1">
    <location>
        <begin position="1"/>
        <end position="21"/>
    </location>
</feature>
<sequence>MSNSVNSKPDRPDNSPEDDPSWGGVIVGLMLATAGGGLIYNRYQQFHDPDNDPISLTRIELLIYKIAGGNEWVLLAAYGIIALVGIYLIISNIIHLRIKQ</sequence>
<keyword evidence="4" id="KW-1185">Reference proteome</keyword>
<feature type="transmembrane region" description="Helical" evidence="2">
    <location>
        <begin position="21"/>
        <end position="40"/>
    </location>
</feature>
<reference evidence="3 4" key="1">
    <citation type="submission" date="2018-06" db="EMBL/GenBank/DDBJ databases">
        <title>Genomic Encyclopedia of Archaeal and Bacterial Type Strains, Phase II (KMG-II): from individual species to whole genera.</title>
        <authorList>
            <person name="Goeker M."/>
        </authorList>
    </citation>
    <scope>NUCLEOTIDE SEQUENCE [LARGE SCALE GENOMIC DNA]</scope>
    <source>
        <strain evidence="3 4">DSM 29821</strain>
    </source>
</reference>
<keyword evidence="2" id="KW-0472">Membrane</keyword>
<comment type="caution">
    <text evidence="3">The sequence shown here is derived from an EMBL/GenBank/DDBJ whole genome shotgun (WGS) entry which is preliminary data.</text>
</comment>
<gene>
    <name evidence="3" type="ORF">CLV59_103483</name>
</gene>
<dbReference type="AlphaFoldDB" id="A0A327W5S7"/>
<dbReference type="OrthoDB" id="674517at2"/>
<evidence type="ECO:0000313" key="3">
    <source>
        <dbReference type="EMBL" id="RAJ83515.1"/>
    </source>
</evidence>
<feature type="transmembrane region" description="Helical" evidence="2">
    <location>
        <begin position="72"/>
        <end position="94"/>
    </location>
</feature>